<keyword evidence="4" id="KW-0602">Photosynthesis</keyword>
<dbReference type="GO" id="GO:0019684">
    <property type="term" value="P:photosynthesis, light reaction"/>
    <property type="evidence" value="ECO:0007669"/>
    <property type="project" value="InterPro"/>
</dbReference>
<evidence type="ECO:0000313" key="10">
    <source>
        <dbReference type="EMBL" id="STZ69384.1"/>
    </source>
</evidence>
<dbReference type="GO" id="GO:0020037">
    <property type="term" value="F:heme binding"/>
    <property type="evidence" value="ECO:0007669"/>
    <property type="project" value="InterPro"/>
</dbReference>
<dbReference type="InterPro" id="IPR036280">
    <property type="entry name" value="Multihaem_cyt_sf"/>
</dbReference>
<name>A0A378U401_MYROD</name>
<dbReference type="EMBL" id="UGQL01000002">
    <property type="protein sequence ID" value="STZ69384.1"/>
    <property type="molecule type" value="Genomic_DNA"/>
</dbReference>
<dbReference type="GO" id="GO:0030077">
    <property type="term" value="C:plasma membrane light-harvesting complex"/>
    <property type="evidence" value="ECO:0007669"/>
    <property type="project" value="InterPro"/>
</dbReference>
<evidence type="ECO:0000256" key="9">
    <source>
        <dbReference type="SAM" id="SignalP"/>
    </source>
</evidence>
<gene>
    <name evidence="10" type="primary">puf2C</name>
    <name evidence="10" type="ORF">NCTC11179_02890</name>
</gene>
<dbReference type="InterPro" id="IPR003158">
    <property type="entry name" value="Photosyn_RC_cyt_c-su"/>
</dbReference>
<feature type="signal peptide" evidence="9">
    <location>
        <begin position="1"/>
        <end position="23"/>
    </location>
</feature>
<evidence type="ECO:0000256" key="2">
    <source>
        <dbReference type="ARBA" id="ARBA00015978"/>
    </source>
</evidence>
<dbReference type="NCBIfam" id="NF033196">
    <property type="entry name" value="c_type_nonphoto"/>
    <property type="match status" value="1"/>
</dbReference>
<comment type="function">
    <text evidence="1">The reaction center of purple bacteria contains a tightly bound cytochrome molecule which re-reduces the photo oxidized primary electron donor.</text>
</comment>
<dbReference type="Proteomes" id="UP000255024">
    <property type="component" value="Unassembled WGS sequence"/>
</dbReference>
<keyword evidence="8" id="KW-0408">Iron</keyword>
<dbReference type="AlphaFoldDB" id="A0A378U401"/>
<reference evidence="10 11" key="1">
    <citation type="submission" date="2018-06" db="EMBL/GenBank/DDBJ databases">
        <authorList>
            <consortium name="Pathogen Informatics"/>
            <person name="Doyle S."/>
        </authorList>
    </citation>
    <scope>NUCLEOTIDE SEQUENCE [LARGE SCALE GENOMIC DNA]</scope>
    <source>
        <strain evidence="10 11">NCTC11179</strain>
    </source>
</reference>
<dbReference type="Pfam" id="PF02276">
    <property type="entry name" value="CytoC_RC"/>
    <property type="match status" value="1"/>
</dbReference>
<keyword evidence="7" id="KW-0249">Electron transport</keyword>
<organism evidence="10 11">
    <name type="scientific">Myroides odoratus</name>
    <name type="common">Flavobacterium odoratum</name>
    <dbReference type="NCBI Taxonomy" id="256"/>
    <lineage>
        <taxon>Bacteria</taxon>
        <taxon>Pseudomonadati</taxon>
        <taxon>Bacteroidota</taxon>
        <taxon>Flavobacteriia</taxon>
        <taxon>Flavobacteriales</taxon>
        <taxon>Flavobacteriaceae</taxon>
        <taxon>Myroides</taxon>
    </lineage>
</organism>
<evidence type="ECO:0000256" key="5">
    <source>
        <dbReference type="ARBA" id="ARBA00022617"/>
    </source>
</evidence>
<evidence type="ECO:0000256" key="8">
    <source>
        <dbReference type="ARBA" id="ARBA00023004"/>
    </source>
</evidence>
<dbReference type="InterPro" id="IPR023119">
    <property type="entry name" value="Multihaem_cyt_PRC_cyt_su-like"/>
</dbReference>
<accession>A0A378U401</accession>
<dbReference type="GO" id="GO:0009055">
    <property type="term" value="F:electron transfer activity"/>
    <property type="evidence" value="ECO:0007669"/>
    <property type="project" value="InterPro"/>
</dbReference>
<keyword evidence="6" id="KW-0479">Metal-binding</keyword>
<evidence type="ECO:0000256" key="3">
    <source>
        <dbReference type="ARBA" id="ARBA00022448"/>
    </source>
</evidence>
<evidence type="ECO:0000256" key="7">
    <source>
        <dbReference type="ARBA" id="ARBA00022982"/>
    </source>
</evidence>
<keyword evidence="5" id="KW-0349">Heme</keyword>
<proteinExistence type="predicted"/>
<keyword evidence="9" id="KW-0732">Signal</keyword>
<sequence>MKLKNTCIVLGFFGLMISLLSFTNTTVVTESTVDPTEWKNLTVLPKDISKEELKKVMKEYSAALGVKCSYCHAPAAEGDGLDFASDAKKEKEFARHMIVMTRKINVENFNWNNDPNPENINTVTCNMCHKGKASPKK</sequence>
<keyword evidence="3" id="KW-0813">Transport</keyword>
<protein>
    <recommendedName>
        <fullName evidence="2">Photosynthetic reaction center cytochrome c subunit</fullName>
    </recommendedName>
</protein>
<evidence type="ECO:0000256" key="6">
    <source>
        <dbReference type="ARBA" id="ARBA00022723"/>
    </source>
</evidence>
<dbReference type="Gene3D" id="1.10.468.10">
    <property type="entry name" value="Photosynthetic Reaction Center, subunit C, domain 2"/>
    <property type="match status" value="1"/>
</dbReference>
<dbReference type="RefSeq" id="WP_115092136.1">
    <property type="nucleotide sequence ID" value="NZ_CP068107.1"/>
</dbReference>
<evidence type="ECO:0000313" key="11">
    <source>
        <dbReference type="Proteomes" id="UP000255024"/>
    </source>
</evidence>
<keyword evidence="11" id="KW-1185">Reference proteome</keyword>
<dbReference type="SUPFAM" id="SSF48695">
    <property type="entry name" value="Multiheme cytochromes"/>
    <property type="match status" value="1"/>
</dbReference>
<dbReference type="GO" id="GO:0005506">
    <property type="term" value="F:iron ion binding"/>
    <property type="evidence" value="ECO:0007669"/>
    <property type="project" value="InterPro"/>
</dbReference>
<feature type="chain" id="PRO_5016565121" description="Photosynthetic reaction center cytochrome c subunit" evidence="9">
    <location>
        <begin position="24"/>
        <end position="137"/>
    </location>
</feature>
<evidence type="ECO:0000256" key="4">
    <source>
        <dbReference type="ARBA" id="ARBA00022531"/>
    </source>
</evidence>
<evidence type="ECO:0000256" key="1">
    <source>
        <dbReference type="ARBA" id="ARBA00003196"/>
    </source>
</evidence>